<evidence type="ECO:0000313" key="2">
    <source>
        <dbReference type="EMBL" id="QII81277.1"/>
    </source>
</evidence>
<reference evidence="2 3" key="1">
    <citation type="journal article" date="2017" name="Int. J. Syst. Evol. Microbiol.">
        <title>Jeotgalibaca porci sp. nov. and Jeotgalibaca arthritidis sp. nov., isolated from pigs, and emended description of the genus Jeotgalibaca.</title>
        <authorList>
            <person name="Zamora L."/>
            <person name="Perez-Sancho M."/>
            <person name="Dominguez L."/>
            <person name="Fernandez-Garayzabal J.F."/>
            <person name="Vela A.I."/>
        </authorList>
    </citation>
    <scope>NUCLEOTIDE SEQUENCE [LARGE SCALE GENOMIC DNA]</scope>
    <source>
        <strain evidence="2 3">CECT 9157</strain>
    </source>
</reference>
<dbReference type="Pfam" id="PF00583">
    <property type="entry name" value="Acetyltransf_1"/>
    <property type="match status" value="1"/>
</dbReference>
<proteinExistence type="predicted"/>
<feature type="domain" description="N-acetyltransferase" evidence="1">
    <location>
        <begin position="25"/>
        <end position="192"/>
    </location>
</feature>
<dbReference type="KEGG" id="jar:G7057_01515"/>
<dbReference type="EMBL" id="CP049740">
    <property type="protein sequence ID" value="QII81277.1"/>
    <property type="molecule type" value="Genomic_DNA"/>
</dbReference>
<evidence type="ECO:0000313" key="3">
    <source>
        <dbReference type="Proteomes" id="UP000501451"/>
    </source>
</evidence>
<accession>A0A6G7K7Q9</accession>
<keyword evidence="2" id="KW-0808">Transferase</keyword>
<sequence>MNSYCFNGSKAGKRVKPLGTEKLEITIREAIPSDAGEIIAFSKKTGSETDFLTYGSEGLELSEAFEEMYLEGLLEKDNAIMLVATINDHEIIGMASVGSNDKPKTQHVGEVGITVEKEFWGFGIGSILMEEIEIWAQESGVIRRLELTVHAGNERAISLYEKMGYQVEGRLARVMQIDGEFVDGIMMSLLID</sequence>
<dbReference type="InterPro" id="IPR016181">
    <property type="entry name" value="Acyl_CoA_acyltransferase"/>
</dbReference>
<dbReference type="Gene3D" id="3.40.630.30">
    <property type="match status" value="1"/>
</dbReference>
<gene>
    <name evidence="2" type="ORF">G7057_01515</name>
</gene>
<dbReference type="InterPro" id="IPR000182">
    <property type="entry name" value="GNAT_dom"/>
</dbReference>
<dbReference type="GO" id="GO:0016747">
    <property type="term" value="F:acyltransferase activity, transferring groups other than amino-acyl groups"/>
    <property type="evidence" value="ECO:0007669"/>
    <property type="project" value="InterPro"/>
</dbReference>
<dbReference type="PANTHER" id="PTHR43415:SF3">
    <property type="entry name" value="GNAT-FAMILY ACETYLTRANSFERASE"/>
    <property type="match status" value="1"/>
</dbReference>
<evidence type="ECO:0000259" key="1">
    <source>
        <dbReference type="PROSITE" id="PS51186"/>
    </source>
</evidence>
<dbReference type="CDD" id="cd04301">
    <property type="entry name" value="NAT_SF"/>
    <property type="match status" value="1"/>
</dbReference>
<name>A0A6G7K7Q9_9LACT</name>
<keyword evidence="3" id="KW-1185">Reference proteome</keyword>
<dbReference type="PROSITE" id="PS51186">
    <property type="entry name" value="GNAT"/>
    <property type="match status" value="1"/>
</dbReference>
<organism evidence="2 3">
    <name type="scientific">Jeotgalibaca arthritidis</name>
    <dbReference type="NCBI Taxonomy" id="1868794"/>
    <lineage>
        <taxon>Bacteria</taxon>
        <taxon>Bacillati</taxon>
        <taxon>Bacillota</taxon>
        <taxon>Bacilli</taxon>
        <taxon>Lactobacillales</taxon>
        <taxon>Carnobacteriaceae</taxon>
        <taxon>Jeotgalibaca</taxon>
    </lineage>
</organism>
<dbReference type="SUPFAM" id="SSF55729">
    <property type="entry name" value="Acyl-CoA N-acyltransferases (Nat)"/>
    <property type="match status" value="1"/>
</dbReference>
<dbReference type="AlphaFoldDB" id="A0A6G7K7Q9"/>
<dbReference type="Proteomes" id="UP000501451">
    <property type="component" value="Chromosome"/>
</dbReference>
<dbReference type="PANTHER" id="PTHR43415">
    <property type="entry name" value="SPERMIDINE N(1)-ACETYLTRANSFERASE"/>
    <property type="match status" value="1"/>
</dbReference>
<protein>
    <submittedName>
        <fullName evidence="2">GNAT family N-acetyltransferase</fullName>
    </submittedName>
</protein>